<dbReference type="EMBL" id="PKTG01000085">
    <property type="protein sequence ID" value="PLX17542.1"/>
    <property type="molecule type" value="Genomic_DNA"/>
</dbReference>
<reference evidence="1 2" key="1">
    <citation type="submission" date="2017-11" db="EMBL/GenBank/DDBJ databases">
        <title>Genome-resolved metagenomics identifies genetic mobility, metabolic interactions, and unexpected diversity in perchlorate-reducing communities.</title>
        <authorList>
            <person name="Barnum T.P."/>
            <person name="Figueroa I.A."/>
            <person name="Carlstrom C.I."/>
            <person name="Lucas L.N."/>
            <person name="Engelbrektson A.L."/>
            <person name="Coates J.D."/>
        </authorList>
    </citation>
    <scope>NUCLEOTIDE SEQUENCE [LARGE SCALE GENOMIC DNA]</scope>
    <source>
        <strain evidence="1">BM706</strain>
    </source>
</reference>
<dbReference type="PANTHER" id="PTHR34472">
    <property type="entry name" value="SULFUR CARRIER PROTEIN THIS"/>
    <property type="match status" value="1"/>
</dbReference>
<dbReference type="Pfam" id="PF02597">
    <property type="entry name" value="ThiS"/>
    <property type="match status" value="1"/>
</dbReference>
<protein>
    <submittedName>
        <fullName evidence="1">Thiamine biosynthesis protein ThiS</fullName>
    </submittedName>
</protein>
<dbReference type="AlphaFoldDB" id="A0A2N5ZFZ5"/>
<gene>
    <name evidence="1" type="primary">thiS</name>
    <name evidence="1" type="ORF">C0601_07225</name>
</gene>
<evidence type="ECO:0000313" key="1">
    <source>
        <dbReference type="EMBL" id="PLX17542.1"/>
    </source>
</evidence>
<dbReference type="Gene3D" id="3.10.20.30">
    <property type="match status" value="1"/>
</dbReference>
<evidence type="ECO:0000313" key="2">
    <source>
        <dbReference type="Proteomes" id="UP000234857"/>
    </source>
</evidence>
<dbReference type="CDD" id="cd00565">
    <property type="entry name" value="Ubl_ThiS"/>
    <property type="match status" value="1"/>
</dbReference>
<dbReference type="Proteomes" id="UP000234857">
    <property type="component" value="Unassembled WGS sequence"/>
</dbReference>
<accession>A0A2N5ZFZ5</accession>
<sequence>MKIILNSEKLDIKEGSTIEDLVRQTDFHGKPLVVKLNGKMVEYNSFSETVLKDDDRLKVFNFVGGG</sequence>
<dbReference type="SUPFAM" id="SSF54285">
    <property type="entry name" value="MoaD/ThiS"/>
    <property type="match status" value="1"/>
</dbReference>
<comment type="caution">
    <text evidence="1">The sequence shown here is derived from an EMBL/GenBank/DDBJ whole genome shotgun (WGS) entry which is preliminary data.</text>
</comment>
<dbReference type="InterPro" id="IPR016155">
    <property type="entry name" value="Mopterin_synth/thiamin_S_b"/>
</dbReference>
<dbReference type="InterPro" id="IPR012675">
    <property type="entry name" value="Beta-grasp_dom_sf"/>
</dbReference>
<dbReference type="NCBIfam" id="TIGR01683">
    <property type="entry name" value="thiS"/>
    <property type="match status" value="1"/>
</dbReference>
<dbReference type="PANTHER" id="PTHR34472:SF1">
    <property type="entry name" value="SULFUR CARRIER PROTEIN THIS"/>
    <property type="match status" value="1"/>
</dbReference>
<name>A0A2N5ZFZ5_MUIH1</name>
<organism evidence="1 2">
    <name type="scientific">Muiribacterium halophilum</name>
    <dbReference type="NCBI Taxonomy" id="2053465"/>
    <lineage>
        <taxon>Bacteria</taxon>
        <taxon>Candidatus Muiribacteriota</taxon>
        <taxon>Candidatus Muiribacteriia</taxon>
        <taxon>Candidatus Muiribacteriales</taxon>
        <taxon>Candidatus Muiribacteriaceae</taxon>
        <taxon>Candidatus Muiribacterium</taxon>
    </lineage>
</organism>
<dbReference type="InterPro" id="IPR010035">
    <property type="entry name" value="Thi_S"/>
</dbReference>
<dbReference type="InterPro" id="IPR003749">
    <property type="entry name" value="ThiS/MoaD-like"/>
</dbReference>
<proteinExistence type="predicted"/>